<comment type="caution">
    <text evidence="2">The sequence shown here is derived from an EMBL/GenBank/DDBJ whole genome shotgun (WGS) entry which is preliminary data.</text>
</comment>
<sequence>MHTLDRIARRLLRGFFLIWRKLGLAPPERIFRHLHQRGPFRLALPGGGHVTLMSWGNRVENELFWRGWAGHEALARQRWADMLARGGDVLDIGANTGTFAFFAKAVAPDSRVIAFEPLARVAGMLEVNREVSGLDVEIQQLALWREAGEALLHDPGGENAYSASLDADFLDAATTPVAVPTLSIDAFCAREQLRPRSIKLDVEGVEGDVLVGARELLSRGECVILCEWLGTSAAHGEALALLEETGYRALDLRDLAAVDLGHSRQFGERNILLVPGPLVADITANWPRIDHPADSD</sequence>
<dbReference type="EMBL" id="SRLE01000008">
    <property type="protein sequence ID" value="TGD72980.1"/>
    <property type="molecule type" value="Genomic_DNA"/>
</dbReference>
<dbReference type="SUPFAM" id="SSF53335">
    <property type="entry name" value="S-adenosyl-L-methionine-dependent methyltransferases"/>
    <property type="match status" value="1"/>
</dbReference>
<keyword evidence="2" id="KW-0489">Methyltransferase</keyword>
<dbReference type="RefSeq" id="WP_135444157.1">
    <property type="nucleotide sequence ID" value="NZ_SRLE01000008.1"/>
</dbReference>
<feature type="domain" description="Methyltransferase FkbM" evidence="1">
    <location>
        <begin position="91"/>
        <end position="248"/>
    </location>
</feature>
<dbReference type="GO" id="GO:0008168">
    <property type="term" value="F:methyltransferase activity"/>
    <property type="evidence" value="ECO:0007669"/>
    <property type="project" value="UniProtKB-KW"/>
</dbReference>
<dbReference type="PANTHER" id="PTHR34203:SF15">
    <property type="entry name" value="SLL1173 PROTEIN"/>
    <property type="match status" value="1"/>
</dbReference>
<dbReference type="GO" id="GO:0032259">
    <property type="term" value="P:methylation"/>
    <property type="evidence" value="ECO:0007669"/>
    <property type="project" value="UniProtKB-KW"/>
</dbReference>
<name>A0A4Z0M0G4_9GAMM</name>
<dbReference type="InterPro" id="IPR029063">
    <property type="entry name" value="SAM-dependent_MTases_sf"/>
</dbReference>
<protein>
    <submittedName>
        <fullName evidence="2">FkbM family methyltransferase</fullName>
    </submittedName>
</protein>
<organism evidence="2 3">
    <name type="scientific">Mangrovimicrobium sediminis</name>
    <dbReference type="NCBI Taxonomy" id="2562682"/>
    <lineage>
        <taxon>Bacteria</taxon>
        <taxon>Pseudomonadati</taxon>
        <taxon>Pseudomonadota</taxon>
        <taxon>Gammaproteobacteria</taxon>
        <taxon>Cellvibrionales</taxon>
        <taxon>Halieaceae</taxon>
        <taxon>Mangrovimicrobium</taxon>
    </lineage>
</organism>
<dbReference type="InterPro" id="IPR052514">
    <property type="entry name" value="SAM-dependent_MTase"/>
</dbReference>
<reference evidence="2 3" key="1">
    <citation type="submission" date="2019-04" db="EMBL/GenBank/DDBJ databases">
        <title>Taxonomy of novel Haliea sp. from mangrove soil of West Coast of India.</title>
        <authorList>
            <person name="Verma A."/>
            <person name="Kumar P."/>
            <person name="Krishnamurthi S."/>
        </authorList>
    </citation>
    <scope>NUCLEOTIDE SEQUENCE [LARGE SCALE GENOMIC DNA]</scope>
    <source>
        <strain evidence="2 3">SAOS-164</strain>
    </source>
</reference>
<keyword evidence="2" id="KW-0808">Transferase</keyword>
<dbReference type="NCBIfam" id="TIGR01444">
    <property type="entry name" value="fkbM_fam"/>
    <property type="match status" value="1"/>
</dbReference>
<dbReference type="Pfam" id="PF05050">
    <property type="entry name" value="Methyltransf_21"/>
    <property type="match status" value="1"/>
</dbReference>
<dbReference type="PANTHER" id="PTHR34203">
    <property type="entry name" value="METHYLTRANSFERASE, FKBM FAMILY PROTEIN"/>
    <property type="match status" value="1"/>
</dbReference>
<dbReference type="InterPro" id="IPR006342">
    <property type="entry name" value="FkbM_mtfrase"/>
</dbReference>
<evidence type="ECO:0000259" key="1">
    <source>
        <dbReference type="Pfam" id="PF05050"/>
    </source>
</evidence>
<gene>
    <name evidence="2" type="ORF">E4634_11885</name>
</gene>
<dbReference type="Proteomes" id="UP000298050">
    <property type="component" value="Unassembled WGS sequence"/>
</dbReference>
<evidence type="ECO:0000313" key="3">
    <source>
        <dbReference type="Proteomes" id="UP000298050"/>
    </source>
</evidence>
<keyword evidence="3" id="KW-1185">Reference proteome</keyword>
<accession>A0A4Z0M0G4</accession>
<dbReference type="Gene3D" id="3.40.50.150">
    <property type="entry name" value="Vaccinia Virus protein VP39"/>
    <property type="match status" value="1"/>
</dbReference>
<evidence type="ECO:0000313" key="2">
    <source>
        <dbReference type="EMBL" id="TGD72980.1"/>
    </source>
</evidence>
<dbReference type="AlphaFoldDB" id="A0A4Z0M0G4"/>
<dbReference type="OrthoDB" id="9814604at2"/>
<proteinExistence type="predicted"/>